<evidence type="ECO:0000256" key="1">
    <source>
        <dbReference type="ARBA" id="ARBA00022786"/>
    </source>
</evidence>
<keyword evidence="2" id="KW-0808">Transferase</keyword>
<evidence type="ECO:0000313" key="4">
    <source>
        <dbReference type="EMBL" id="KAG6588247.1"/>
    </source>
</evidence>
<dbReference type="InterPro" id="IPR003613">
    <property type="entry name" value="Ubox_domain"/>
</dbReference>
<dbReference type="EMBL" id="JAGKQH010000011">
    <property type="protein sequence ID" value="KAG6588247.1"/>
    <property type="molecule type" value="Genomic_DNA"/>
</dbReference>
<comment type="function">
    <text evidence="2">Functions as an E3 ubiquitin ligase.</text>
</comment>
<keyword evidence="5" id="KW-1185">Reference proteome</keyword>
<evidence type="ECO:0000259" key="3">
    <source>
        <dbReference type="PROSITE" id="PS51698"/>
    </source>
</evidence>
<feature type="non-terminal residue" evidence="4">
    <location>
        <position position="1"/>
    </location>
</feature>
<dbReference type="GO" id="GO:0061630">
    <property type="term" value="F:ubiquitin protein ligase activity"/>
    <property type="evidence" value="ECO:0007669"/>
    <property type="project" value="UniProtKB-UniRule"/>
</dbReference>
<dbReference type="InterPro" id="IPR045210">
    <property type="entry name" value="RING-Ubox_PUB"/>
</dbReference>
<reference evidence="4 5" key="1">
    <citation type="journal article" date="2021" name="Hortic Res">
        <title>The domestication of Cucurbita argyrosperma as revealed by the genome of its wild relative.</title>
        <authorList>
            <person name="Barrera-Redondo J."/>
            <person name="Sanchez-de la Vega G."/>
            <person name="Aguirre-Liguori J.A."/>
            <person name="Castellanos-Morales G."/>
            <person name="Gutierrez-Guerrero Y.T."/>
            <person name="Aguirre-Dugua X."/>
            <person name="Aguirre-Planter E."/>
            <person name="Tenaillon M.I."/>
            <person name="Lira-Saade R."/>
            <person name="Eguiarte L.E."/>
        </authorList>
    </citation>
    <scope>NUCLEOTIDE SEQUENCE [LARGE SCALE GENOMIC DNA]</scope>
    <source>
        <strain evidence="4">JBR-2021</strain>
    </source>
</reference>
<name>A0AAV6MX10_9ROSI</name>
<dbReference type="InterPro" id="IPR045185">
    <property type="entry name" value="PUB22/23/24-like"/>
</dbReference>
<dbReference type="SMART" id="SM00504">
    <property type="entry name" value="Ubox"/>
    <property type="match status" value="1"/>
</dbReference>
<protein>
    <recommendedName>
        <fullName evidence="2 3">U-box domain-containing protein</fullName>
        <ecNumber evidence="2">2.3.2.27</ecNumber>
    </recommendedName>
    <alternativeName>
        <fullName evidence="2">RING-type E3 ubiquitin transferase PUB</fullName>
    </alternativeName>
</protein>
<proteinExistence type="predicted"/>
<feature type="domain" description="U-box" evidence="3">
    <location>
        <begin position="4"/>
        <end position="84"/>
    </location>
</feature>
<dbReference type="PROSITE" id="PS51698">
    <property type="entry name" value="U_BOX"/>
    <property type="match status" value="1"/>
</dbReference>
<comment type="caution">
    <text evidence="4">The sequence shown here is derived from an EMBL/GenBank/DDBJ whole genome shotgun (WGS) entry which is preliminary data.</text>
</comment>
<dbReference type="Proteomes" id="UP000685013">
    <property type="component" value="Chromosome 11"/>
</dbReference>
<organism evidence="4 5">
    <name type="scientific">Cucurbita argyrosperma subsp. sororia</name>
    <dbReference type="NCBI Taxonomy" id="37648"/>
    <lineage>
        <taxon>Eukaryota</taxon>
        <taxon>Viridiplantae</taxon>
        <taxon>Streptophyta</taxon>
        <taxon>Embryophyta</taxon>
        <taxon>Tracheophyta</taxon>
        <taxon>Spermatophyta</taxon>
        <taxon>Magnoliopsida</taxon>
        <taxon>eudicotyledons</taxon>
        <taxon>Gunneridae</taxon>
        <taxon>Pentapetalae</taxon>
        <taxon>rosids</taxon>
        <taxon>fabids</taxon>
        <taxon>Cucurbitales</taxon>
        <taxon>Cucurbitaceae</taxon>
        <taxon>Cucurbiteae</taxon>
        <taxon>Cucurbita</taxon>
    </lineage>
</organism>
<comment type="pathway">
    <text evidence="2">Protein modification; protein ubiquitination.</text>
</comment>
<accession>A0AAV6MX10</accession>
<sequence>MAVEVPSDFLCPISLQIMRDPVTISTGITYDRESIEKWLSSYKNQHVVVPSCPVTKLPLSELDLTPNHTLRRLIQGWCSLNAGDGVEPIPTPKGEVDRGQVVKLVKEAMRCGSSRLECLKRLKAIVEVESMEFLTSVLNNNDESMIEEAIEILSNTNSPTTLLKHLLTQNPNLIQTLISIITITKSSISRAAAIAFLSSLYTISDQTHKTFTQDTLFIHLTRALSDQIATNPSLQILLHLAPHGRNRFKAVKHGAVFHLIQLLFSSSIPRECELAMATLDRLCECAEGRVELLRHGGGVAVVARKILRVSNLTNEKAVRILYNVCKNNVGNFRVFEEMVEVGAVGKLCAVVEVGGSLKMIERVKVILHLIQRAFDGSSKCVIVIPPRFDRV</sequence>
<dbReference type="EC" id="2.3.2.27" evidence="2"/>
<dbReference type="PANTHER" id="PTHR22849:SF11">
    <property type="entry name" value="U-BOX DOMAIN-CONTAINING PROTEIN"/>
    <property type="match status" value="1"/>
</dbReference>
<evidence type="ECO:0000256" key="2">
    <source>
        <dbReference type="RuleBase" id="RU369093"/>
    </source>
</evidence>
<dbReference type="Pfam" id="PF04564">
    <property type="entry name" value="U-box"/>
    <property type="match status" value="1"/>
</dbReference>
<dbReference type="GO" id="GO:0016567">
    <property type="term" value="P:protein ubiquitination"/>
    <property type="evidence" value="ECO:0007669"/>
    <property type="project" value="UniProtKB-UniRule"/>
</dbReference>
<comment type="catalytic activity">
    <reaction evidence="2">
        <text>S-ubiquitinyl-[E2 ubiquitin-conjugating enzyme]-L-cysteine + [acceptor protein]-L-lysine = [E2 ubiquitin-conjugating enzyme]-L-cysteine + N(6)-ubiquitinyl-[acceptor protein]-L-lysine.</text>
        <dbReference type="EC" id="2.3.2.27"/>
    </reaction>
</comment>
<dbReference type="InterPro" id="IPR058678">
    <property type="entry name" value="ARM_PUB"/>
</dbReference>
<dbReference type="CDD" id="cd16664">
    <property type="entry name" value="RING-Ubox_PUB"/>
    <property type="match status" value="1"/>
</dbReference>
<evidence type="ECO:0000313" key="5">
    <source>
        <dbReference type="Proteomes" id="UP000685013"/>
    </source>
</evidence>
<dbReference type="Pfam" id="PF25598">
    <property type="entry name" value="ARM_PUB"/>
    <property type="match status" value="1"/>
</dbReference>
<dbReference type="AlphaFoldDB" id="A0AAV6MX10"/>
<dbReference type="PANTHER" id="PTHR22849">
    <property type="entry name" value="WDSAM1 PROTEIN"/>
    <property type="match status" value="1"/>
</dbReference>
<gene>
    <name evidence="4" type="primary">PUB22</name>
    <name evidence="4" type="ORF">SDJN03_16812</name>
</gene>
<keyword evidence="1 2" id="KW-0833">Ubl conjugation pathway</keyword>